<gene>
    <name evidence="1" type="ORF">ElyMa_004446200</name>
</gene>
<organism evidence="1 2">
    <name type="scientific">Elysia marginata</name>
    <dbReference type="NCBI Taxonomy" id="1093978"/>
    <lineage>
        <taxon>Eukaryota</taxon>
        <taxon>Metazoa</taxon>
        <taxon>Spiralia</taxon>
        <taxon>Lophotrochozoa</taxon>
        <taxon>Mollusca</taxon>
        <taxon>Gastropoda</taxon>
        <taxon>Heterobranchia</taxon>
        <taxon>Euthyneura</taxon>
        <taxon>Panpulmonata</taxon>
        <taxon>Sacoglossa</taxon>
        <taxon>Placobranchoidea</taxon>
        <taxon>Plakobranchidae</taxon>
        <taxon>Elysia</taxon>
    </lineage>
</organism>
<accession>A0AAV4HEJ7</accession>
<dbReference type="Proteomes" id="UP000762676">
    <property type="component" value="Unassembled WGS sequence"/>
</dbReference>
<dbReference type="AlphaFoldDB" id="A0AAV4HEJ7"/>
<name>A0AAV4HEJ7_9GAST</name>
<proteinExistence type="predicted"/>
<evidence type="ECO:0000313" key="1">
    <source>
        <dbReference type="EMBL" id="GFR96154.1"/>
    </source>
</evidence>
<evidence type="ECO:0000313" key="2">
    <source>
        <dbReference type="Proteomes" id="UP000762676"/>
    </source>
</evidence>
<comment type="caution">
    <text evidence="1">The sequence shown here is derived from an EMBL/GenBank/DDBJ whole genome shotgun (WGS) entry which is preliminary data.</text>
</comment>
<protein>
    <submittedName>
        <fullName evidence="1">Uncharacterized protein</fullName>
    </submittedName>
</protein>
<reference evidence="1 2" key="1">
    <citation type="journal article" date="2021" name="Elife">
        <title>Chloroplast acquisition without the gene transfer in kleptoplastic sea slugs, Plakobranchus ocellatus.</title>
        <authorList>
            <person name="Maeda T."/>
            <person name="Takahashi S."/>
            <person name="Yoshida T."/>
            <person name="Shimamura S."/>
            <person name="Takaki Y."/>
            <person name="Nagai Y."/>
            <person name="Toyoda A."/>
            <person name="Suzuki Y."/>
            <person name="Arimoto A."/>
            <person name="Ishii H."/>
            <person name="Satoh N."/>
            <person name="Nishiyama T."/>
            <person name="Hasebe M."/>
            <person name="Maruyama T."/>
            <person name="Minagawa J."/>
            <person name="Obokata J."/>
            <person name="Shigenobu S."/>
        </authorList>
    </citation>
    <scope>NUCLEOTIDE SEQUENCE [LARGE SCALE GENOMIC DNA]</scope>
</reference>
<sequence>MGIHFIWQGSGPTDNVPVQDGYLAHYRMPLLDCKPQVKDTTVVDRFGARLAERLTHVWSRLPGVALGWRPVENVNTKACSKAVDKLLTICTQGNSQALSANGGKLAVAQGERKTVCERSRYEMGLCTRYFHIITKSRVEEATVETLRAADDNV</sequence>
<dbReference type="EMBL" id="BMAT01008976">
    <property type="protein sequence ID" value="GFR96154.1"/>
    <property type="molecule type" value="Genomic_DNA"/>
</dbReference>
<keyword evidence="2" id="KW-1185">Reference proteome</keyword>